<dbReference type="SUPFAM" id="SSF51905">
    <property type="entry name" value="FAD/NAD(P)-binding domain"/>
    <property type="match status" value="1"/>
</dbReference>
<dbReference type="Gene3D" id="3.50.50.60">
    <property type="entry name" value="FAD/NAD(P)-binding domain"/>
    <property type="match status" value="1"/>
</dbReference>
<name>A0A6V8HQP6_TALPI</name>
<dbReference type="InterPro" id="IPR006076">
    <property type="entry name" value="FAD-dep_OxRdtase"/>
</dbReference>
<dbReference type="Gene3D" id="3.30.9.10">
    <property type="entry name" value="D-Amino Acid Oxidase, subunit A, domain 2"/>
    <property type="match status" value="1"/>
</dbReference>
<feature type="domain" description="FAD dependent oxidoreductase" evidence="6">
    <location>
        <begin position="29"/>
        <end position="394"/>
    </location>
</feature>
<dbReference type="AlphaFoldDB" id="A0A6V8HQP6"/>
<comment type="similarity">
    <text evidence="2">Belongs to the MSOX/MTOX family.</text>
</comment>
<comment type="caution">
    <text evidence="7">The sequence shown here is derived from an EMBL/GenBank/DDBJ whole genome shotgun (WGS) entry which is preliminary data.</text>
</comment>
<evidence type="ECO:0000256" key="4">
    <source>
        <dbReference type="ARBA" id="ARBA00022827"/>
    </source>
</evidence>
<evidence type="ECO:0000256" key="1">
    <source>
        <dbReference type="ARBA" id="ARBA00001974"/>
    </source>
</evidence>
<evidence type="ECO:0000313" key="7">
    <source>
        <dbReference type="EMBL" id="GAM44136.1"/>
    </source>
</evidence>
<dbReference type="GO" id="GO:0008115">
    <property type="term" value="F:sarcosine oxidase activity"/>
    <property type="evidence" value="ECO:0007669"/>
    <property type="project" value="TreeGrafter"/>
</dbReference>
<keyword evidence="8" id="KW-1185">Reference proteome</keyword>
<dbReference type="InterPro" id="IPR045170">
    <property type="entry name" value="MTOX"/>
</dbReference>
<dbReference type="GO" id="GO:0051698">
    <property type="term" value="F:saccharopine oxidase activity"/>
    <property type="evidence" value="ECO:0007669"/>
    <property type="project" value="TreeGrafter"/>
</dbReference>
<evidence type="ECO:0000313" key="8">
    <source>
        <dbReference type="Proteomes" id="UP000053095"/>
    </source>
</evidence>
<keyword evidence="5" id="KW-0560">Oxidoreductase</keyword>
<dbReference type="EMBL" id="DF933856">
    <property type="protein sequence ID" value="GAM44136.1"/>
    <property type="molecule type" value="Genomic_DNA"/>
</dbReference>
<sequence length="443" mass="48829">MTLSKHSSIVIIGARSLEAERSVSAQLFTWRSVAIAISYIIRTEYEDELCTELAVEALRAWRQPMWNGIFYETGRITTTSGDPEAAESLKESYDNLQRAGAAASIEFVEGKKQIVKFCPQLASAPGIDEWKGLWNSEAGWAHARKALEKLASESEKMGVKFVSGCKGTMTGLALDAKNTLLGIKVASGDTIKADRYILSTGAASPGLLPDILSAQLWSKCWTLAHVELSAEEIEQWKGIPVIDNMELGFTFEPDPETSKLSHPRTVTNAVLNEFTSGLMKICNAFPGYQCLQGEYTDPETGKKTIFSVPRYASDHPADSIPAEATEGIKRFIAAVMPQFSGRPLVQARVCWCTDSPDSHYLIDNHPEHPSLLLATGESGHAFKMLPIIGDYIVDALEGLERGLKTEWRYGGRKIVKNVTRPRTEVKDLRSVLGIQDIDFKSKL</sequence>
<evidence type="ECO:0000259" key="6">
    <source>
        <dbReference type="Pfam" id="PF01266"/>
    </source>
</evidence>
<keyword evidence="3" id="KW-0285">Flavoprotein</keyword>
<dbReference type="PANTHER" id="PTHR10961:SF26">
    <property type="entry name" value="L-SACCHAROPINE OXIDASE"/>
    <property type="match status" value="1"/>
</dbReference>
<evidence type="ECO:0000256" key="3">
    <source>
        <dbReference type="ARBA" id="ARBA00022630"/>
    </source>
</evidence>
<evidence type="ECO:0000256" key="2">
    <source>
        <dbReference type="ARBA" id="ARBA00010989"/>
    </source>
</evidence>
<dbReference type="Proteomes" id="UP000053095">
    <property type="component" value="Unassembled WGS sequence"/>
</dbReference>
<dbReference type="Pfam" id="PF01266">
    <property type="entry name" value="DAO"/>
    <property type="match status" value="1"/>
</dbReference>
<keyword evidence="4" id="KW-0274">FAD</keyword>
<protein>
    <submittedName>
        <fullName evidence="7">Sarcosine oxidase</fullName>
    </submittedName>
</protein>
<dbReference type="PANTHER" id="PTHR10961">
    <property type="entry name" value="PEROXISOMAL SARCOSINE OXIDASE"/>
    <property type="match status" value="1"/>
</dbReference>
<comment type="cofactor">
    <cofactor evidence="1">
        <name>FAD</name>
        <dbReference type="ChEBI" id="CHEBI:57692"/>
    </cofactor>
</comment>
<gene>
    <name evidence="7" type="ORF">TCE0_060r19521</name>
</gene>
<organism evidence="7 8">
    <name type="scientific">Talaromyces pinophilus</name>
    <name type="common">Penicillium pinophilum</name>
    <dbReference type="NCBI Taxonomy" id="128442"/>
    <lineage>
        <taxon>Eukaryota</taxon>
        <taxon>Fungi</taxon>
        <taxon>Dikarya</taxon>
        <taxon>Ascomycota</taxon>
        <taxon>Pezizomycotina</taxon>
        <taxon>Eurotiomycetes</taxon>
        <taxon>Eurotiomycetidae</taxon>
        <taxon>Eurotiales</taxon>
        <taxon>Trichocomaceae</taxon>
        <taxon>Talaromyces</taxon>
        <taxon>Talaromyces sect. Talaromyces</taxon>
    </lineage>
</organism>
<dbReference type="GO" id="GO:0050660">
    <property type="term" value="F:flavin adenine dinucleotide binding"/>
    <property type="evidence" value="ECO:0007669"/>
    <property type="project" value="InterPro"/>
</dbReference>
<accession>A0A6V8HQP6</accession>
<dbReference type="InterPro" id="IPR036188">
    <property type="entry name" value="FAD/NAD-bd_sf"/>
</dbReference>
<evidence type="ECO:0000256" key="5">
    <source>
        <dbReference type="ARBA" id="ARBA00023002"/>
    </source>
</evidence>
<reference evidence="8" key="1">
    <citation type="journal article" date="2015" name="Genome Announc.">
        <title>Draft genome sequence of Talaromyces cellulolyticus strain Y-94, a source of lignocellulosic biomass-degrading enzymes.</title>
        <authorList>
            <person name="Fujii T."/>
            <person name="Koike H."/>
            <person name="Sawayama S."/>
            <person name="Yano S."/>
            <person name="Inoue H."/>
        </authorList>
    </citation>
    <scope>NUCLEOTIDE SEQUENCE [LARGE SCALE GENOMIC DNA]</scope>
    <source>
        <strain evidence="8">Y-94</strain>
    </source>
</reference>
<proteinExistence type="inferred from homology"/>